<evidence type="ECO:0000313" key="1">
    <source>
        <dbReference type="EMBL" id="KAF2744897.1"/>
    </source>
</evidence>
<dbReference type="OrthoDB" id="2426273at2759"/>
<gene>
    <name evidence="1" type="ORF">M011DRAFT_407543</name>
</gene>
<dbReference type="Proteomes" id="UP000799440">
    <property type="component" value="Unassembled WGS sequence"/>
</dbReference>
<feature type="non-terminal residue" evidence="1">
    <location>
        <position position="437"/>
    </location>
</feature>
<evidence type="ECO:0000313" key="2">
    <source>
        <dbReference type="Proteomes" id="UP000799440"/>
    </source>
</evidence>
<dbReference type="PANTHER" id="PTHR39596">
    <property type="match status" value="1"/>
</dbReference>
<dbReference type="AlphaFoldDB" id="A0A6A6V6Q4"/>
<dbReference type="PANTHER" id="PTHR39596:SF4">
    <property type="entry name" value="HET DOMAIN PROTEIN (AFU_ORTHOLOGUE AFUA_3G03140)-RELATED"/>
    <property type="match status" value="1"/>
</dbReference>
<sequence length="437" mass="48946">MNEFCYWTDDEIEQLFRALDLPSNVALDKLLSLRVQPAHYAGGAHFVKPRLEDIQHSADTLSALCVDRQGQFCNNPQEGFAALSHVWSQGLGADDDNRGLHKSLLDQVFDKVEPLGVRWIWTDSLAIPGGKRALSLLEEELKGTLINAMADIYRQAKYVIVLDALCLRLDSDDPVDVAAVLCLGTWMTRMWTYQEIKLATNAIIATKSGFVGFSTIVNSLKSLALEEAGQTWDEDAAGKYPSLARTFFRLQRDDDLGITLPDVAIGCGYREAWDRLDYARAVFPTLGIEWRTKYDTQEAMRVLYKTQKHHATRLCLFHGPPRASLPGWAPAVFNGLVDSKVIEPGKWESRGMRRTWLTTKVKSIIPSKPDRLVLALESDFDEQALTVGFISEQTLKESPESVKAFKTAVAQGNAYLLADESLVPPRRFSRIGLLVER</sequence>
<keyword evidence="2" id="KW-1185">Reference proteome</keyword>
<proteinExistence type="predicted"/>
<reference evidence="1" key="1">
    <citation type="journal article" date="2020" name="Stud. Mycol.">
        <title>101 Dothideomycetes genomes: a test case for predicting lifestyles and emergence of pathogens.</title>
        <authorList>
            <person name="Haridas S."/>
            <person name="Albert R."/>
            <person name="Binder M."/>
            <person name="Bloem J."/>
            <person name="Labutti K."/>
            <person name="Salamov A."/>
            <person name="Andreopoulos B."/>
            <person name="Baker S."/>
            <person name="Barry K."/>
            <person name="Bills G."/>
            <person name="Bluhm B."/>
            <person name="Cannon C."/>
            <person name="Castanera R."/>
            <person name="Culley D."/>
            <person name="Daum C."/>
            <person name="Ezra D."/>
            <person name="Gonzalez J."/>
            <person name="Henrissat B."/>
            <person name="Kuo A."/>
            <person name="Liang C."/>
            <person name="Lipzen A."/>
            <person name="Lutzoni F."/>
            <person name="Magnuson J."/>
            <person name="Mondo S."/>
            <person name="Nolan M."/>
            <person name="Ohm R."/>
            <person name="Pangilinan J."/>
            <person name="Park H.-J."/>
            <person name="Ramirez L."/>
            <person name="Alfaro M."/>
            <person name="Sun H."/>
            <person name="Tritt A."/>
            <person name="Yoshinaga Y."/>
            <person name="Zwiers L.-H."/>
            <person name="Turgeon B."/>
            <person name="Goodwin S."/>
            <person name="Spatafora J."/>
            <person name="Crous P."/>
            <person name="Grigoriev I."/>
        </authorList>
    </citation>
    <scope>NUCLEOTIDE SEQUENCE</scope>
    <source>
        <strain evidence="1">CBS 119925</strain>
    </source>
</reference>
<accession>A0A6A6V6Q4</accession>
<protein>
    <submittedName>
        <fullName evidence="1">Uncharacterized protein</fullName>
    </submittedName>
</protein>
<name>A0A6A6V6Q4_9PLEO</name>
<dbReference type="EMBL" id="MU006585">
    <property type="protein sequence ID" value="KAF2744897.1"/>
    <property type="molecule type" value="Genomic_DNA"/>
</dbReference>
<organism evidence="1 2">
    <name type="scientific">Sporormia fimetaria CBS 119925</name>
    <dbReference type="NCBI Taxonomy" id="1340428"/>
    <lineage>
        <taxon>Eukaryota</taxon>
        <taxon>Fungi</taxon>
        <taxon>Dikarya</taxon>
        <taxon>Ascomycota</taxon>
        <taxon>Pezizomycotina</taxon>
        <taxon>Dothideomycetes</taxon>
        <taxon>Pleosporomycetidae</taxon>
        <taxon>Pleosporales</taxon>
        <taxon>Sporormiaceae</taxon>
        <taxon>Sporormia</taxon>
    </lineage>
</organism>